<evidence type="ECO:0000313" key="1">
    <source>
        <dbReference type="EMBL" id="KAI5063427.1"/>
    </source>
</evidence>
<name>A0A9D4Z7F1_ADICA</name>
<accession>A0A9D4Z7F1</accession>
<gene>
    <name evidence="1" type="ORF">GOP47_0021974</name>
</gene>
<comment type="caution">
    <text evidence="1">The sequence shown here is derived from an EMBL/GenBank/DDBJ whole genome shotgun (WGS) entry which is preliminary data.</text>
</comment>
<proteinExistence type="predicted"/>
<dbReference type="Proteomes" id="UP000886520">
    <property type="component" value="Chromosome 21"/>
</dbReference>
<organism evidence="1 2">
    <name type="scientific">Adiantum capillus-veneris</name>
    <name type="common">Maidenhair fern</name>
    <dbReference type="NCBI Taxonomy" id="13818"/>
    <lineage>
        <taxon>Eukaryota</taxon>
        <taxon>Viridiplantae</taxon>
        <taxon>Streptophyta</taxon>
        <taxon>Embryophyta</taxon>
        <taxon>Tracheophyta</taxon>
        <taxon>Polypodiopsida</taxon>
        <taxon>Polypodiidae</taxon>
        <taxon>Polypodiales</taxon>
        <taxon>Pteridineae</taxon>
        <taxon>Pteridaceae</taxon>
        <taxon>Vittarioideae</taxon>
        <taxon>Adiantum</taxon>
    </lineage>
</organism>
<keyword evidence="2" id="KW-1185">Reference proteome</keyword>
<sequence length="74" mass="8489">MKVKRSRTTGSAPTTNVVAVDVHYWPSIHHLFRRQCTNIVNCCLSLQFENLILTNTVGMEVHQLAPNRRPFKIV</sequence>
<evidence type="ECO:0000313" key="2">
    <source>
        <dbReference type="Proteomes" id="UP000886520"/>
    </source>
</evidence>
<reference evidence="1" key="1">
    <citation type="submission" date="2021-01" db="EMBL/GenBank/DDBJ databases">
        <title>Adiantum capillus-veneris genome.</title>
        <authorList>
            <person name="Fang Y."/>
            <person name="Liao Q."/>
        </authorList>
    </citation>
    <scope>NUCLEOTIDE SEQUENCE</scope>
    <source>
        <strain evidence="1">H3</strain>
        <tissue evidence="1">Leaf</tissue>
    </source>
</reference>
<dbReference type="AlphaFoldDB" id="A0A9D4Z7F1"/>
<protein>
    <submittedName>
        <fullName evidence="1">Uncharacterized protein</fullName>
    </submittedName>
</protein>
<dbReference type="EMBL" id="JABFUD020000021">
    <property type="protein sequence ID" value="KAI5063427.1"/>
    <property type="molecule type" value="Genomic_DNA"/>
</dbReference>